<dbReference type="SUPFAM" id="SSF53187">
    <property type="entry name" value="Zn-dependent exopeptidases"/>
    <property type="match status" value="1"/>
</dbReference>
<organism evidence="1 2">
    <name type="scientific">Hominibacterium faecale</name>
    <dbReference type="NCBI Taxonomy" id="2839743"/>
    <lineage>
        <taxon>Bacteria</taxon>
        <taxon>Bacillati</taxon>
        <taxon>Bacillota</taxon>
        <taxon>Clostridia</taxon>
        <taxon>Peptostreptococcales</taxon>
        <taxon>Anaerovoracaceae</taxon>
        <taxon>Hominibacterium</taxon>
    </lineage>
</organism>
<dbReference type="NCBIfam" id="TIGR01891">
    <property type="entry name" value="amidohydrolases"/>
    <property type="match status" value="1"/>
</dbReference>
<reference evidence="1" key="1">
    <citation type="submission" date="2022-09" db="EMBL/GenBank/DDBJ databases">
        <title>Culturomic study of gut microbiota in children with autism spectrum disorder.</title>
        <authorList>
            <person name="Efimov B.A."/>
            <person name="Chaplin A.V."/>
            <person name="Sokolova S.R."/>
            <person name="Pikina A.P."/>
            <person name="Korzhanova M."/>
            <person name="Belova V."/>
            <person name="Korostin D."/>
        </authorList>
    </citation>
    <scope>NUCLEOTIDE SEQUENCE</scope>
    <source>
        <strain evidence="1">ASD5510</strain>
    </source>
</reference>
<protein>
    <submittedName>
        <fullName evidence="1">Amidohydrolase</fullName>
    </submittedName>
</protein>
<dbReference type="EMBL" id="JAOSHN010000006">
    <property type="protein sequence ID" value="MCU7379645.1"/>
    <property type="molecule type" value="Genomic_DNA"/>
</dbReference>
<dbReference type="GO" id="GO:0016805">
    <property type="term" value="F:dipeptidase activity"/>
    <property type="evidence" value="ECO:0007669"/>
    <property type="project" value="TreeGrafter"/>
</dbReference>
<keyword evidence="2" id="KW-1185">Reference proteome</keyword>
<dbReference type="Gene3D" id="3.30.70.360">
    <property type="match status" value="1"/>
</dbReference>
<proteinExistence type="predicted"/>
<dbReference type="AlphaFoldDB" id="A0A9J6QTZ5"/>
<dbReference type="GO" id="GO:0046657">
    <property type="term" value="P:folic acid catabolic process"/>
    <property type="evidence" value="ECO:0007669"/>
    <property type="project" value="TreeGrafter"/>
</dbReference>
<dbReference type="InterPro" id="IPR002933">
    <property type="entry name" value="Peptidase_M20"/>
</dbReference>
<comment type="caution">
    <text evidence="1">The sequence shown here is derived from an EMBL/GenBank/DDBJ whole genome shotgun (WGS) entry which is preliminary data.</text>
</comment>
<dbReference type="Proteomes" id="UP001065549">
    <property type="component" value="Unassembled WGS sequence"/>
</dbReference>
<name>A0A9J6QTZ5_9FIRM</name>
<gene>
    <name evidence="1" type="ORF">OBO34_14965</name>
</gene>
<dbReference type="Pfam" id="PF01546">
    <property type="entry name" value="Peptidase_M20"/>
    <property type="match status" value="1"/>
</dbReference>
<dbReference type="GO" id="GO:0005737">
    <property type="term" value="C:cytoplasm"/>
    <property type="evidence" value="ECO:0007669"/>
    <property type="project" value="TreeGrafter"/>
</dbReference>
<sequence length="471" mass="52023">MEQKKKQAIRWIEENQTQFFQISDAIWEHPELSMQEYFASNLLANFLTDAGYQVERNVAGMPTAFIASYGSKGPVIGFSCEYDALPTLSQDKDKSHRCSLKEGAPGHGCGHNLMSIGGIMAAAALKSLIDAGRLKARLKIFGTPAEELCIGKPFLAREGYFRGVDCVLDWHPMAYSKAGYNESTAYFNCKYHFKGATAHGNAPWFGKSALDAAMLMGNALEFLREHLLPGTPGGETTLNYTFENVGGTPNVVPEKATLWCVGRMGTAEEIKELKRRVDNCADGISLATETEVTKELITVIHEKIPNETISRTMLRNFEYVGTPVFSEEDRKTAAQIQQEHGIPVIPMGRELAPFACTKMPVNDSSEYSWFAPMDIAMVELVPDELGWHNWVVTKFAGGNAGRVTASVAAKLLACTAVELAENPALLQEAKDELKTRLNGRVYQSLFDESIRPATDANKAEMEKFRTPEMQP</sequence>
<dbReference type="InterPro" id="IPR036264">
    <property type="entry name" value="Bact_exopeptidase_dim_dom"/>
</dbReference>
<dbReference type="SUPFAM" id="SSF55031">
    <property type="entry name" value="Bacterial exopeptidase dimerisation domain"/>
    <property type="match status" value="1"/>
</dbReference>
<dbReference type="Gene3D" id="3.40.630.10">
    <property type="entry name" value="Zn peptidases"/>
    <property type="match status" value="1"/>
</dbReference>
<dbReference type="InterPro" id="IPR017439">
    <property type="entry name" value="Amidohydrolase"/>
</dbReference>
<dbReference type="GO" id="GO:0071713">
    <property type="term" value="F:para-aminobenzoyl-glutamate hydrolase activity"/>
    <property type="evidence" value="ECO:0007669"/>
    <property type="project" value="TreeGrafter"/>
</dbReference>
<accession>A0A9J6QTZ5</accession>
<dbReference type="InterPro" id="IPR052030">
    <property type="entry name" value="Peptidase_M20/M20A_hydrolases"/>
</dbReference>
<evidence type="ECO:0000313" key="1">
    <source>
        <dbReference type="EMBL" id="MCU7379645.1"/>
    </source>
</evidence>
<dbReference type="PANTHER" id="PTHR30575">
    <property type="entry name" value="PEPTIDASE M20"/>
    <property type="match status" value="1"/>
</dbReference>
<dbReference type="RefSeq" id="WP_253020942.1">
    <property type="nucleotide sequence ID" value="NZ_JAOSHN010000006.1"/>
</dbReference>
<evidence type="ECO:0000313" key="2">
    <source>
        <dbReference type="Proteomes" id="UP001065549"/>
    </source>
</evidence>
<dbReference type="PANTHER" id="PTHR30575:SF0">
    <property type="entry name" value="XAA-ARG DIPEPTIDASE"/>
    <property type="match status" value="1"/>
</dbReference>